<accession>F8NB44</accession>
<dbReference type="GO" id="GO:0031012">
    <property type="term" value="C:extracellular matrix"/>
    <property type="evidence" value="ECO:0007669"/>
    <property type="project" value="TreeGrafter"/>
</dbReference>
<dbReference type="eggNOG" id="COG3266">
    <property type="taxonomic scope" value="Bacteria"/>
</dbReference>
<dbReference type="STRING" id="688246.Premu_0380"/>
<dbReference type="InterPro" id="IPR050149">
    <property type="entry name" value="Collagen_superfamily"/>
</dbReference>
<dbReference type="InterPro" id="IPR008160">
    <property type="entry name" value="Collagen"/>
</dbReference>
<feature type="region of interest" description="Disordered" evidence="1">
    <location>
        <begin position="195"/>
        <end position="231"/>
    </location>
</feature>
<organism evidence="2 3">
    <name type="scientific">Hallella multisaccharivorax DSM 17128</name>
    <dbReference type="NCBI Taxonomy" id="688246"/>
    <lineage>
        <taxon>Bacteria</taxon>
        <taxon>Pseudomonadati</taxon>
        <taxon>Bacteroidota</taxon>
        <taxon>Bacteroidia</taxon>
        <taxon>Bacteroidales</taxon>
        <taxon>Prevotellaceae</taxon>
        <taxon>Hallella</taxon>
    </lineage>
</organism>
<evidence type="ECO:0000313" key="2">
    <source>
        <dbReference type="EMBL" id="EGN55862.1"/>
    </source>
</evidence>
<evidence type="ECO:0000313" key="3">
    <source>
        <dbReference type="Proteomes" id="UP000002772"/>
    </source>
</evidence>
<feature type="region of interest" description="Disordered" evidence="1">
    <location>
        <begin position="264"/>
        <end position="308"/>
    </location>
</feature>
<dbReference type="EMBL" id="GL945017">
    <property type="protein sequence ID" value="EGN55862.1"/>
    <property type="molecule type" value="Genomic_DNA"/>
</dbReference>
<dbReference type="HOGENOM" id="CLU_651891_0_0_10"/>
<proteinExistence type="predicted"/>
<dbReference type="OrthoDB" id="956760at68336"/>
<dbReference type="AlphaFoldDB" id="F8NB44"/>
<reference evidence="3" key="1">
    <citation type="journal article" date="2011" name="Stand. Genomic Sci.">
        <title>Non-contiguous finished genome sequence of the opportunistic oral pathogen Prevotella multisaccharivorax type strain (PPPA20).</title>
        <authorList>
            <person name="Pati A."/>
            <person name="Gronow S."/>
            <person name="Lu M."/>
            <person name="Lapidus A."/>
            <person name="Nolan M."/>
            <person name="Lucas S."/>
            <person name="Hammon N."/>
            <person name="Deshpande S."/>
            <person name="Cheng J.F."/>
            <person name="Tapia R."/>
            <person name="Han C."/>
            <person name="Goodwin L."/>
            <person name="Pitluck S."/>
            <person name="Liolios K."/>
            <person name="Pagani I."/>
            <person name="Mavromatis K."/>
            <person name="Mikhailova N."/>
            <person name="Huntemann M."/>
            <person name="Chen A."/>
            <person name="Palaniappan K."/>
            <person name="Land M."/>
            <person name="Hauser L."/>
            <person name="Detter J.C."/>
            <person name="Brambilla E.M."/>
            <person name="Rohde M."/>
            <person name="Goker M."/>
            <person name="Woyke T."/>
            <person name="Bristow J."/>
            <person name="Eisen J.A."/>
            <person name="Markowitz V."/>
            <person name="Hugenholtz P."/>
            <person name="Kyrpides N.C."/>
            <person name="Klenk H.P."/>
            <person name="Ivanova N."/>
        </authorList>
    </citation>
    <scope>NUCLEOTIDE SEQUENCE [LARGE SCALE GENOMIC DNA]</scope>
    <source>
        <strain evidence="3">DSM 17128</strain>
    </source>
</reference>
<dbReference type="GO" id="GO:0005615">
    <property type="term" value="C:extracellular space"/>
    <property type="evidence" value="ECO:0007669"/>
    <property type="project" value="TreeGrafter"/>
</dbReference>
<dbReference type="PANTHER" id="PTHR24023:SF1082">
    <property type="entry name" value="COLLAGEN TRIPLE HELIX REPEAT"/>
    <property type="match status" value="1"/>
</dbReference>
<dbReference type="RefSeq" id="WP_007572667.1">
    <property type="nucleotide sequence ID" value="NZ_BPTS01000001.1"/>
</dbReference>
<sequence length="421" mass="42598">MAIEKLDSSQLYGYPITDLSTATAAEVAGGITLPVIVNNNGALVYKVVATKTWSDYVATTTADAISAANAKVDAATAKVDAAVQSANTAASNAQSAADNANSKAASLDGAVTKANKLSGDVSAMETRVSGVGTVIDNANNAATAANNAATAANNAVKSAEEVADNPTYVGTDNYVYRYDRTTKAYVKTEVYVKGEKGDTGAQGPKGETGAQGPKGETGAQGPKGETGGIPSIKAAAGAHINTPGTPTVTINGATFTFDYLKGEKGEKGDTGAQGIQGPKGETGAQGPQGAKGEKGDTGATGAKGDKGDPCEVTKAAVEAVLTGNITSHTHDQYVTLTDLNTDLSGYVDRSSYNNGYNTMQGLISSNSSKISANTSSISDNTSRIDSLENAVGSLPKVVQTTESGYAALTTKDSDTLYCIPE</sequence>
<dbReference type="PANTHER" id="PTHR24023">
    <property type="entry name" value="COLLAGEN ALPHA"/>
    <property type="match status" value="1"/>
</dbReference>
<protein>
    <submittedName>
        <fullName evidence="2">Collagen triple helix repeat-containing protein</fullName>
    </submittedName>
</protein>
<dbReference type="Pfam" id="PF01391">
    <property type="entry name" value="Collagen"/>
    <property type="match status" value="1"/>
</dbReference>
<gene>
    <name evidence="2" type="ORF">Premu_0380</name>
</gene>
<evidence type="ECO:0000256" key="1">
    <source>
        <dbReference type="SAM" id="MobiDB-lite"/>
    </source>
</evidence>
<name>F8NB44_9BACT</name>
<keyword evidence="2" id="KW-0176">Collagen</keyword>
<keyword evidence="3" id="KW-1185">Reference proteome</keyword>
<dbReference type="Proteomes" id="UP000002772">
    <property type="component" value="Unassembled WGS sequence"/>
</dbReference>